<dbReference type="Gene3D" id="2.40.30.170">
    <property type="match status" value="1"/>
</dbReference>
<proteinExistence type="predicted"/>
<reference evidence="5" key="1">
    <citation type="journal article" date="2019" name="Int. J. Syst. Evol. Microbiol.">
        <title>The Global Catalogue of Microorganisms (GCM) 10K type strain sequencing project: providing services to taxonomists for standard genome sequencing and annotation.</title>
        <authorList>
            <consortium name="The Broad Institute Genomics Platform"/>
            <consortium name="The Broad Institute Genome Sequencing Center for Infectious Disease"/>
            <person name="Wu L."/>
            <person name="Ma J."/>
        </authorList>
    </citation>
    <scope>NUCLEOTIDE SEQUENCE [LARGE SCALE GENOMIC DNA]</scope>
    <source>
        <strain evidence="5">CGMCC 4.1530</strain>
    </source>
</reference>
<comment type="subcellular location">
    <subcellularLocation>
        <location evidence="1">Cell envelope</location>
    </subcellularLocation>
</comment>
<dbReference type="SUPFAM" id="SSF111369">
    <property type="entry name" value="HlyD-like secretion proteins"/>
    <property type="match status" value="1"/>
</dbReference>
<feature type="domain" description="YbhG-like alpha-helical hairpin" evidence="3">
    <location>
        <begin position="87"/>
        <end position="184"/>
    </location>
</feature>
<dbReference type="EMBL" id="JBHSUC010000013">
    <property type="protein sequence ID" value="MFC6362610.1"/>
    <property type="molecule type" value="Genomic_DNA"/>
</dbReference>
<dbReference type="Gene3D" id="2.40.50.100">
    <property type="match status" value="1"/>
</dbReference>
<sequence>MNKRVRPLFITIVVFNLIGCRVPETLNFSGYSYGDFIYLSYFSTEKIEKLCVKKGQRVSEGQPLVKMETYTAENTLRIAEQNYLAEEALLTDLTSGARPAELNVVRAQLERAVSARNRAQSQLRRYQKLYASQMISAEEWQKANDDYRQKQASVRESEYQLEARQLPARQAQITNQQLRVESAKLKRDKARWDIGQSTLTAPQSGVVYDTLYLPGERATAGRPVISLLPAGNIKIRFYIPEKQLGQIHTGMKVSLRCDGCSGAFSGRLRYISPRAEYTPPVIYSTSRRETLLYMAEAVPEGGDNGGQIKVGQPFQVEILPDE</sequence>
<evidence type="ECO:0000259" key="3">
    <source>
        <dbReference type="Pfam" id="PF25881"/>
    </source>
</evidence>
<keyword evidence="5" id="KW-1185">Reference proteome</keyword>
<evidence type="ECO:0000256" key="2">
    <source>
        <dbReference type="ARBA" id="ARBA00023054"/>
    </source>
</evidence>
<evidence type="ECO:0000313" key="5">
    <source>
        <dbReference type="Proteomes" id="UP001596215"/>
    </source>
</evidence>
<dbReference type="Proteomes" id="UP001596215">
    <property type="component" value="Unassembled WGS sequence"/>
</dbReference>
<dbReference type="Gene3D" id="1.10.287.470">
    <property type="entry name" value="Helix hairpin bin"/>
    <property type="match status" value="1"/>
</dbReference>
<gene>
    <name evidence="4" type="ORF">ACFP73_10985</name>
</gene>
<evidence type="ECO:0000313" key="4">
    <source>
        <dbReference type="EMBL" id="MFC6362610.1"/>
    </source>
</evidence>
<organism evidence="4 5">
    <name type="scientific">Tatumella punctata</name>
    <dbReference type="NCBI Taxonomy" id="399969"/>
    <lineage>
        <taxon>Bacteria</taxon>
        <taxon>Pseudomonadati</taxon>
        <taxon>Pseudomonadota</taxon>
        <taxon>Gammaproteobacteria</taxon>
        <taxon>Enterobacterales</taxon>
        <taxon>Erwiniaceae</taxon>
        <taxon>Tatumella</taxon>
    </lineage>
</organism>
<protein>
    <submittedName>
        <fullName evidence="4">HlyD family secretion protein</fullName>
    </submittedName>
</protein>
<keyword evidence="2" id="KW-0175">Coiled coil</keyword>
<dbReference type="InterPro" id="IPR059052">
    <property type="entry name" value="HH_YbhG-like"/>
</dbReference>
<dbReference type="InterPro" id="IPR050465">
    <property type="entry name" value="UPF0194_transport"/>
</dbReference>
<dbReference type="PANTHER" id="PTHR32347:SF23">
    <property type="entry name" value="BLL5650 PROTEIN"/>
    <property type="match status" value="1"/>
</dbReference>
<name>A0ABW1VRX4_9GAMM</name>
<dbReference type="Pfam" id="PF25881">
    <property type="entry name" value="HH_YBHG"/>
    <property type="match status" value="1"/>
</dbReference>
<evidence type="ECO:0000256" key="1">
    <source>
        <dbReference type="ARBA" id="ARBA00004196"/>
    </source>
</evidence>
<accession>A0ABW1VRX4</accession>
<comment type="caution">
    <text evidence="4">The sequence shown here is derived from an EMBL/GenBank/DDBJ whole genome shotgun (WGS) entry which is preliminary data.</text>
</comment>
<dbReference type="RefSeq" id="WP_212708043.1">
    <property type="nucleotide sequence ID" value="NZ_BAAAFW010000092.1"/>
</dbReference>
<dbReference type="PANTHER" id="PTHR32347">
    <property type="entry name" value="EFFLUX SYSTEM COMPONENT YKNX-RELATED"/>
    <property type="match status" value="1"/>
</dbReference>